<evidence type="ECO:0000259" key="2">
    <source>
        <dbReference type="Pfam" id="PF01464"/>
    </source>
</evidence>
<comment type="caution">
    <text evidence="3">The sequence shown here is derived from an EMBL/GenBank/DDBJ whole genome shotgun (WGS) entry which is preliminary data.</text>
</comment>
<dbReference type="Gene3D" id="1.25.40.10">
    <property type="entry name" value="Tetratricopeptide repeat domain"/>
    <property type="match status" value="2"/>
</dbReference>
<proteinExistence type="predicted"/>
<keyword evidence="1" id="KW-0732">Signal</keyword>
<dbReference type="PANTHER" id="PTHR37423:SF5">
    <property type="entry name" value="SOLUBLE LYTIC MUREIN TRANSGLYCOSYLASE"/>
    <property type="match status" value="1"/>
</dbReference>
<dbReference type="Pfam" id="PF01464">
    <property type="entry name" value="SLT"/>
    <property type="match status" value="1"/>
</dbReference>
<accession>A0A6B3NA61</accession>
<evidence type="ECO:0000313" key="3">
    <source>
        <dbReference type="EMBL" id="NER27775.1"/>
    </source>
</evidence>
<gene>
    <name evidence="3" type="ORF">F6J89_09100</name>
</gene>
<dbReference type="InterPro" id="IPR019734">
    <property type="entry name" value="TPR_rpt"/>
</dbReference>
<protein>
    <submittedName>
        <fullName evidence="3">Transglycosylase SLT domain-containing protein</fullName>
    </submittedName>
</protein>
<name>A0A6B3NA61_9CYAN</name>
<reference evidence="3" key="1">
    <citation type="submission" date="2019-11" db="EMBL/GenBank/DDBJ databases">
        <title>Genomic insights into an expanded diversity of filamentous marine cyanobacteria reveals the extraordinary biosynthetic potential of Moorea and Okeania.</title>
        <authorList>
            <person name="Ferreira Leao T."/>
            <person name="Wang M."/>
            <person name="Moss N."/>
            <person name="Da Silva R."/>
            <person name="Sanders J."/>
            <person name="Nurk S."/>
            <person name="Gurevich A."/>
            <person name="Humphrey G."/>
            <person name="Reher R."/>
            <person name="Zhu Q."/>
            <person name="Belda-Ferre P."/>
            <person name="Glukhov E."/>
            <person name="Rex R."/>
            <person name="Dorrestein P.C."/>
            <person name="Knight R."/>
            <person name="Pevzner P."/>
            <person name="Gerwick W.H."/>
            <person name="Gerwick L."/>
        </authorList>
    </citation>
    <scope>NUCLEOTIDE SEQUENCE</scope>
    <source>
        <strain evidence="3">SIO1C4</strain>
    </source>
</reference>
<dbReference type="GO" id="GO:0042597">
    <property type="term" value="C:periplasmic space"/>
    <property type="evidence" value="ECO:0007669"/>
    <property type="project" value="InterPro"/>
</dbReference>
<dbReference type="InterPro" id="IPR008939">
    <property type="entry name" value="Lytic_TGlycosylase_superhlx_U"/>
</dbReference>
<evidence type="ECO:0000256" key="1">
    <source>
        <dbReference type="ARBA" id="ARBA00022729"/>
    </source>
</evidence>
<feature type="non-terminal residue" evidence="3">
    <location>
        <position position="1"/>
    </location>
</feature>
<sequence>VTNYASMLTPQTWEVIAQGYWQIGQYRRASDAYTQAPQTPTSAYRIARGLHLSNNRTEARIAYEQLIRDFPDAQEIRLGLKHLASLSKPKDALVYLDQLISKFPEQAPEALLAKAKILDKMQSPKSATQARESILTQYADSEVAAKYRWQMAEEKAAEANFEEAWQWAQPITNNNPDSSLAPEAAFWVGRWAAHLGHQKEAKAAFEHVLAQYPHSYYAWRSAHFLGWDVGDFDNVRWLNPQIVRPQARPLPPAGSDALKELYLLGQDLDAWRIWQVELENPPKLTVAEQFTDGLIRLAIGDYLQGINQIWSLKRREQPEEQEQWQALRREAAYWHALFPFPFQEEIDYWSGQRQLNPLLVIGLIRQESRFEVDIRSIAGATGLMQLMPGTGKWVAQKIDLKEYNLENPNDNIKLGTWYLNYTHQQYEHNSLLAVASYNAGPGNVAKWVKKYGFRDPDTFIERIPFPETKGYVEVVFGNYWNYLRLYEPSLAKKLTKYANHTQKLDFSQKSGVGKEKQGTVDKS</sequence>
<dbReference type="SUPFAM" id="SSF53955">
    <property type="entry name" value="Lysozyme-like"/>
    <property type="match status" value="1"/>
</dbReference>
<organism evidence="3">
    <name type="scientific">Symploca sp. SIO1C4</name>
    <dbReference type="NCBI Taxonomy" id="2607765"/>
    <lineage>
        <taxon>Bacteria</taxon>
        <taxon>Bacillati</taxon>
        <taxon>Cyanobacteriota</taxon>
        <taxon>Cyanophyceae</taxon>
        <taxon>Coleofasciculales</taxon>
        <taxon>Coleofasciculaceae</taxon>
        <taxon>Symploca</taxon>
    </lineage>
</organism>
<dbReference type="InterPro" id="IPR008258">
    <property type="entry name" value="Transglycosylase_SLT_dom_1"/>
</dbReference>
<dbReference type="InterPro" id="IPR023346">
    <property type="entry name" value="Lysozyme-like_dom_sf"/>
</dbReference>
<dbReference type="EMBL" id="JAAHFQ010000133">
    <property type="protein sequence ID" value="NER27775.1"/>
    <property type="molecule type" value="Genomic_DNA"/>
</dbReference>
<dbReference type="PANTHER" id="PTHR37423">
    <property type="entry name" value="SOLUBLE LYTIC MUREIN TRANSGLYCOSYLASE-RELATED"/>
    <property type="match status" value="1"/>
</dbReference>
<dbReference type="GO" id="GO:0004553">
    <property type="term" value="F:hydrolase activity, hydrolyzing O-glycosyl compounds"/>
    <property type="evidence" value="ECO:0007669"/>
    <property type="project" value="InterPro"/>
</dbReference>
<dbReference type="Gene3D" id="1.10.530.10">
    <property type="match status" value="1"/>
</dbReference>
<dbReference type="InterPro" id="IPR011990">
    <property type="entry name" value="TPR-like_helical_dom_sf"/>
</dbReference>
<dbReference type="Pfam" id="PF13174">
    <property type="entry name" value="TPR_6"/>
    <property type="match status" value="2"/>
</dbReference>
<dbReference type="AlphaFoldDB" id="A0A6B3NA61"/>
<dbReference type="SUPFAM" id="SSF48435">
    <property type="entry name" value="Bacterial muramidases"/>
    <property type="match status" value="1"/>
</dbReference>
<dbReference type="CDD" id="cd13401">
    <property type="entry name" value="Slt70-like"/>
    <property type="match status" value="1"/>
</dbReference>
<feature type="domain" description="Transglycosylase SLT" evidence="2">
    <location>
        <begin position="346"/>
        <end position="458"/>
    </location>
</feature>